<dbReference type="InterPro" id="IPR030189">
    <property type="entry name" value="UPS_plant"/>
</dbReference>
<feature type="transmembrane region" description="Helical" evidence="10">
    <location>
        <begin position="42"/>
        <end position="61"/>
    </location>
</feature>
<evidence type="ECO:0000256" key="6">
    <source>
        <dbReference type="ARBA" id="ARBA00022840"/>
    </source>
</evidence>
<comment type="subcellular location">
    <subcellularLocation>
        <location evidence="1">Membrane</location>
        <topology evidence="1">Multi-pass membrane protein</topology>
    </subcellularLocation>
</comment>
<feature type="region of interest" description="Disordered" evidence="9">
    <location>
        <begin position="210"/>
        <end position="239"/>
    </location>
</feature>
<evidence type="ECO:0000256" key="5">
    <source>
        <dbReference type="ARBA" id="ARBA00022741"/>
    </source>
</evidence>
<dbReference type="PANTHER" id="PTHR31081">
    <property type="entry name" value="UREIDE PERMEASE 1-RELATED-RELATED"/>
    <property type="match status" value="1"/>
</dbReference>
<evidence type="ECO:0000256" key="1">
    <source>
        <dbReference type="ARBA" id="ARBA00004141"/>
    </source>
</evidence>
<dbReference type="GO" id="GO:0016020">
    <property type="term" value="C:membrane"/>
    <property type="evidence" value="ECO:0007669"/>
    <property type="project" value="UniProtKB-SubCell"/>
</dbReference>
<dbReference type="PANTHER" id="PTHR31081:SF5">
    <property type="entry name" value="UREIDE PERMEASE 1-RELATED"/>
    <property type="match status" value="1"/>
</dbReference>
<keyword evidence="12" id="KW-1185">Reference proteome</keyword>
<evidence type="ECO:0000313" key="11">
    <source>
        <dbReference type="EMBL" id="CAK0782063.1"/>
    </source>
</evidence>
<evidence type="ECO:0000256" key="4">
    <source>
        <dbReference type="ARBA" id="ARBA00022692"/>
    </source>
</evidence>
<evidence type="ECO:0000313" key="12">
    <source>
        <dbReference type="Proteomes" id="UP001314263"/>
    </source>
</evidence>
<evidence type="ECO:0000256" key="2">
    <source>
        <dbReference type="ARBA" id="ARBA00005931"/>
    </source>
</evidence>
<feature type="transmembrane region" description="Helical" evidence="10">
    <location>
        <begin position="454"/>
        <end position="473"/>
    </location>
</feature>
<feature type="transmembrane region" description="Helical" evidence="10">
    <location>
        <begin position="421"/>
        <end position="442"/>
    </location>
</feature>
<keyword evidence="5" id="KW-0547">Nucleotide-binding</keyword>
<comment type="similarity">
    <text evidence="2">Belongs to the plant ureide permease (TC 2.A.7.19) family.</text>
</comment>
<name>A0AAV1I5J8_9CHLO</name>
<evidence type="ECO:0000256" key="9">
    <source>
        <dbReference type="SAM" id="MobiDB-lite"/>
    </source>
</evidence>
<feature type="compositionally biased region" description="Low complexity" evidence="9">
    <location>
        <begin position="210"/>
        <end position="220"/>
    </location>
</feature>
<evidence type="ECO:0000256" key="3">
    <source>
        <dbReference type="ARBA" id="ARBA00022448"/>
    </source>
</evidence>
<feature type="transmembrane region" description="Helical" evidence="10">
    <location>
        <begin position="348"/>
        <end position="374"/>
    </location>
</feature>
<dbReference type="EMBL" id="CAUYUE010000006">
    <property type="protein sequence ID" value="CAK0782063.1"/>
    <property type="molecule type" value="Genomic_DNA"/>
</dbReference>
<reference evidence="11 12" key="1">
    <citation type="submission" date="2023-10" db="EMBL/GenBank/DDBJ databases">
        <authorList>
            <person name="Maclean D."/>
            <person name="Macfadyen A."/>
        </authorList>
    </citation>
    <scope>NUCLEOTIDE SEQUENCE [LARGE SCALE GENOMIC DNA]</scope>
</reference>
<comment type="caution">
    <text evidence="11">The sequence shown here is derived from an EMBL/GenBank/DDBJ whole genome shotgun (WGS) entry which is preliminary data.</text>
</comment>
<feature type="transmembrane region" description="Helical" evidence="10">
    <location>
        <begin position="395"/>
        <end position="415"/>
    </location>
</feature>
<keyword evidence="3" id="KW-0813">Transport</keyword>
<feature type="transmembrane region" description="Helical" evidence="10">
    <location>
        <begin position="305"/>
        <end position="328"/>
    </location>
</feature>
<dbReference type="InterPro" id="IPR009834">
    <property type="entry name" value="Ureide_permease"/>
</dbReference>
<protein>
    <submittedName>
        <fullName evidence="11">Uncharacterized protein</fullName>
    </submittedName>
</protein>
<dbReference type="GO" id="GO:0015505">
    <property type="term" value="F:uracil:monoatomic cation symporter activity"/>
    <property type="evidence" value="ECO:0007669"/>
    <property type="project" value="TreeGrafter"/>
</dbReference>
<dbReference type="GO" id="GO:0005274">
    <property type="term" value="F:allantoin:proton symporter activity"/>
    <property type="evidence" value="ECO:0007669"/>
    <property type="project" value="TreeGrafter"/>
</dbReference>
<dbReference type="Proteomes" id="UP001314263">
    <property type="component" value="Unassembled WGS sequence"/>
</dbReference>
<evidence type="ECO:0000256" key="7">
    <source>
        <dbReference type="ARBA" id="ARBA00022989"/>
    </source>
</evidence>
<feature type="transmembrane region" description="Helical" evidence="10">
    <location>
        <begin position="141"/>
        <end position="162"/>
    </location>
</feature>
<organism evidence="11 12">
    <name type="scientific">Coccomyxa viridis</name>
    <dbReference type="NCBI Taxonomy" id="1274662"/>
    <lineage>
        <taxon>Eukaryota</taxon>
        <taxon>Viridiplantae</taxon>
        <taxon>Chlorophyta</taxon>
        <taxon>core chlorophytes</taxon>
        <taxon>Trebouxiophyceae</taxon>
        <taxon>Trebouxiophyceae incertae sedis</taxon>
        <taxon>Coccomyxaceae</taxon>
        <taxon>Coccomyxa</taxon>
    </lineage>
</organism>
<gene>
    <name evidence="11" type="ORF">CVIRNUC_005543</name>
</gene>
<dbReference type="GO" id="GO:0005524">
    <property type="term" value="F:ATP binding"/>
    <property type="evidence" value="ECO:0007669"/>
    <property type="project" value="UniProtKB-KW"/>
</dbReference>
<dbReference type="AlphaFoldDB" id="A0AAV1I5J8"/>
<keyword evidence="4 10" id="KW-0812">Transmembrane</keyword>
<keyword evidence="8 10" id="KW-0472">Membrane</keyword>
<accession>A0AAV1I5J8</accession>
<dbReference type="Pfam" id="PF07168">
    <property type="entry name" value="Ureide_permease"/>
    <property type="match status" value="2"/>
</dbReference>
<evidence type="ECO:0000256" key="10">
    <source>
        <dbReference type="SAM" id="Phobius"/>
    </source>
</evidence>
<feature type="transmembrane region" description="Helical" evidence="10">
    <location>
        <begin position="106"/>
        <end position="129"/>
    </location>
</feature>
<feature type="transmembrane region" description="Helical" evidence="10">
    <location>
        <begin position="81"/>
        <end position="99"/>
    </location>
</feature>
<sequence length="479" mass="50863">MYVIVEEGPAIFVLVVAGILLGTFPVAFNWVELHGRKPAHTFLDFSLAFMLTAVPCSLALSCTGPKWVFAPGFLIQLSQDNGFLVFCACLAGVFLMLGSMCLQYGLAYAGLALCLPYQIAISISVGVGIDWLIDMRLARAPLLWAGLLCFSAATFLGTLAHVARLKGLKALRDRSAVGKVVSLDDLLSQRQRMAMMDSARPGDVEVVSLASSSGSSSCSSPTKPSEGLPKHDSAGPPDVILDLESPAKVTRRALSLRQAGTAVMQDANAFADEEEAGTPKADKPQFPVRAQYCVRAIDVTGSKPLAGLVVLTLGGLCFGVLTPLFFVATSSLPATDRWRILPDGTPPLTVYNAFFFMACTFFFTSWGSNLSLLYQPLLEGDESSLTGYCLDWHGRLASCGAGIACGLGMALQFMGGLGGGYYVAELVKLYPLLAAAWGVGLFRELRGVGRRAALLLASTCGTYVLGVLLLAFARNHSSV</sequence>
<proteinExistence type="inferred from homology"/>
<keyword evidence="7 10" id="KW-1133">Transmembrane helix</keyword>
<evidence type="ECO:0000256" key="8">
    <source>
        <dbReference type="ARBA" id="ARBA00023136"/>
    </source>
</evidence>
<keyword evidence="6" id="KW-0067">ATP-binding</keyword>
<feature type="transmembrane region" description="Helical" evidence="10">
    <location>
        <begin position="12"/>
        <end position="30"/>
    </location>
</feature>